<sequence>MSLAEGFARDGIGASSLGFEIFVRWTSLEYALLSRQSGRTKLMGYATDKGMMTSNGAVFPISGWTRTGKMVQI</sequence>
<dbReference type="RefSeq" id="WP_127219401.1">
    <property type="nucleotide sequence ID" value="NZ_CP088147.1"/>
</dbReference>
<evidence type="ECO:0000313" key="1">
    <source>
        <dbReference type="EMBL" id="UTU53710.1"/>
    </source>
</evidence>
<name>A0AB38TG04_9HYPH</name>
<reference evidence="1 2" key="1">
    <citation type="journal article" date="2022" name="Microbiol. Resour. Announc.">
        <title>Complete Genome Sequence of Mesorhizobium ciceri Strain R30, a Rhizobium Used as a Commercial Inoculant for Chickpea in Argentina.</title>
        <authorList>
            <person name="Foresto E."/>
            <person name="Revale S."/>
            <person name="Primo E."/>
            <person name="Nievas F."/>
            <person name="Carezzano E."/>
            <person name="Puente M."/>
            <person name="Alzari P."/>
            <person name="Mart M."/>
            <person name="Ben-Assaya M."/>
            <person name="Mornico D."/>
            <person name="Santoro M."/>
            <person name="Mart F."/>
            <person name="Giordano W."/>
            <person name="Bogino P."/>
        </authorList>
    </citation>
    <scope>NUCLEOTIDE SEQUENCE [LARGE SCALE GENOMIC DNA]</scope>
    <source>
        <strain evidence="1 2">R30</strain>
    </source>
</reference>
<dbReference type="EMBL" id="CP088147">
    <property type="protein sequence ID" value="UTU53710.1"/>
    <property type="molecule type" value="Genomic_DNA"/>
</dbReference>
<dbReference type="AlphaFoldDB" id="A0AB38TG04"/>
<protein>
    <submittedName>
        <fullName evidence="1">Uncharacterized protein</fullName>
    </submittedName>
</protein>
<gene>
    <name evidence="1" type="ORF">LRP29_10120</name>
</gene>
<keyword evidence="2" id="KW-1185">Reference proteome</keyword>
<evidence type="ECO:0000313" key="2">
    <source>
        <dbReference type="Proteomes" id="UP001060070"/>
    </source>
</evidence>
<proteinExistence type="predicted"/>
<organism evidence="1 2">
    <name type="scientific">Mesorhizobium ciceri</name>
    <dbReference type="NCBI Taxonomy" id="39645"/>
    <lineage>
        <taxon>Bacteria</taxon>
        <taxon>Pseudomonadati</taxon>
        <taxon>Pseudomonadota</taxon>
        <taxon>Alphaproteobacteria</taxon>
        <taxon>Hyphomicrobiales</taxon>
        <taxon>Phyllobacteriaceae</taxon>
        <taxon>Mesorhizobium</taxon>
    </lineage>
</organism>
<accession>A0AB38TG04</accession>
<dbReference type="Proteomes" id="UP001060070">
    <property type="component" value="Chromosome"/>
</dbReference>